<organism evidence="1 2">
    <name type="scientific">Dreissena polymorpha</name>
    <name type="common">Zebra mussel</name>
    <name type="synonym">Mytilus polymorpha</name>
    <dbReference type="NCBI Taxonomy" id="45954"/>
    <lineage>
        <taxon>Eukaryota</taxon>
        <taxon>Metazoa</taxon>
        <taxon>Spiralia</taxon>
        <taxon>Lophotrochozoa</taxon>
        <taxon>Mollusca</taxon>
        <taxon>Bivalvia</taxon>
        <taxon>Autobranchia</taxon>
        <taxon>Heteroconchia</taxon>
        <taxon>Euheterodonta</taxon>
        <taxon>Imparidentia</taxon>
        <taxon>Neoheterodontei</taxon>
        <taxon>Myida</taxon>
        <taxon>Dreissenoidea</taxon>
        <taxon>Dreissenidae</taxon>
        <taxon>Dreissena</taxon>
    </lineage>
</organism>
<evidence type="ECO:0000313" key="2">
    <source>
        <dbReference type="Proteomes" id="UP000828390"/>
    </source>
</evidence>
<comment type="caution">
    <text evidence="1">The sequence shown here is derived from an EMBL/GenBank/DDBJ whole genome shotgun (WGS) entry which is preliminary data.</text>
</comment>
<name>A0A9D4DVK4_DREPO</name>
<protein>
    <submittedName>
        <fullName evidence="1">Uncharacterized protein</fullName>
    </submittedName>
</protein>
<gene>
    <name evidence="1" type="ORF">DPMN_189473</name>
</gene>
<proteinExistence type="predicted"/>
<dbReference type="EMBL" id="JAIWYP010000010">
    <property type="protein sequence ID" value="KAH3754792.1"/>
    <property type="molecule type" value="Genomic_DNA"/>
</dbReference>
<dbReference type="AlphaFoldDB" id="A0A9D4DVK4"/>
<dbReference type="Proteomes" id="UP000828390">
    <property type="component" value="Unassembled WGS sequence"/>
</dbReference>
<keyword evidence="2" id="KW-1185">Reference proteome</keyword>
<reference evidence="1" key="2">
    <citation type="submission" date="2020-11" db="EMBL/GenBank/DDBJ databases">
        <authorList>
            <person name="McCartney M.A."/>
            <person name="Auch B."/>
            <person name="Kono T."/>
            <person name="Mallez S."/>
            <person name="Becker A."/>
            <person name="Gohl D.M."/>
            <person name="Silverstein K.A.T."/>
            <person name="Koren S."/>
            <person name="Bechman K.B."/>
            <person name="Herman A."/>
            <person name="Abrahante J.E."/>
            <person name="Garbe J."/>
        </authorList>
    </citation>
    <scope>NUCLEOTIDE SEQUENCE</scope>
    <source>
        <strain evidence="1">Duluth1</strain>
        <tissue evidence="1">Whole animal</tissue>
    </source>
</reference>
<evidence type="ECO:0000313" key="1">
    <source>
        <dbReference type="EMBL" id="KAH3754792.1"/>
    </source>
</evidence>
<sequence length="73" mass="8232">MADTNDDLVDGAVCDPKAIQQTVVTVPDVRYRNVFANLMPAVRAIPQFNFYGLILCYVKIFCYVQDIKKPFAS</sequence>
<accession>A0A9D4DVK4</accession>
<reference evidence="1" key="1">
    <citation type="journal article" date="2019" name="bioRxiv">
        <title>The Genome of the Zebra Mussel, Dreissena polymorpha: A Resource for Invasive Species Research.</title>
        <authorList>
            <person name="McCartney M.A."/>
            <person name="Auch B."/>
            <person name="Kono T."/>
            <person name="Mallez S."/>
            <person name="Zhang Y."/>
            <person name="Obille A."/>
            <person name="Becker A."/>
            <person name="Abrahante J.E."/>
            <person name="Garbe J."/>
            <person name="Badalamenti J.P."/>
            <person name="Herman A."/>
            <person name="Mangelson H."/>
            <person name="Liachko I."/>
            <person name="Sullivan S."/>
            <person name="Sone E.D."/>
            <person name="Koren S."/>
            <person name="Silverstein K.A.T."/>
            <person name="Beckman K.B."/>
            <person name="Gohl D.M."/>
        </authorList>
    </citation>
    <scope>NUCLEOTIDE SEQUENCE</scope>
    <source>
        <strain evidence="1">Duluth1</strain>
        <tissue evidence="1">Whole animal</tissue>
    </source>
</reference>